<dbReference type="InterPro" id="IPR001940">
    <property type="entry name" value="Peptidase_S1C"/>
</dbReference>
<keyword evidence="6" id="KW-0574">Periplasm</keyword>
<organism evidence="12">
    <name type="scientific">anaerobic digester metagenome</name>
    <dbReference type="NCBI Taxonomy" id="1263854"/>
    <lineage>
        <taxon>unclassified sequences</taxon>
        <taxon>metagenomes</taxon>
        <taxon>ecological metagenomes</taxon>
    </lineage>
</organism>
<keyword evidence="9" id="KW-0346">Stress response</keyword>
<dbReference type="PANTHER" id="PTHR22939:SF129">
    <property type="entry name" value="SERINE PROTEASE HTRA2, MITOCHONDRIAL"/>
    <property type="match status" value="1"/>
</dbReference>
<feature type="transmembrane region" description="Helical" evidence="10">
    <location>
        <begin position="12"/>
        <end position="32"/>
    </location>
</feature>
<dbReference type="InterPro" id="IPR001478">
    <property type="entry name" value="PDZ"/>
</dbReference>
<dbReference type="FunFam" id="2.30.42.10:FF:000037">
    <property type="entry name" value="Periplasmic serine endoprotease DegP-like"/>
    <property type="match status" value="1"/>
</dbReference>
<dbReference type="SUPFAM" id="SSF50156">
    <property type="entry name" value="PDZ domain-like"/>
    <property type="match status" value="2"/>
</dbReference>
<feature type="domain" description="PDZ" evidence="11">
    <location>
        <begin position="379"/>
        <end position="482"/>
    </location>
</feature>
<feature type="domain" description="PDZ" evidence="11">
    <location>
        <begin position="282"/>
        <end position="373"/>
    </location>
</feature>
<dbReference type="Gene3D" id="2.30.42.10">
    <property type="match status" value="2"/>
</dbReference>
<reference evidence="12" key="1">
    <citation type="submission" date="2019-03" db="EMBL/GenBank/DDBJ databases">
        <authorList>
            <person name="Hao L."/>
        </authorList>
    </citation>
    <scope>NUCLEOTIDE SEQUENCE</scope>
</reference>
<keyword evidence="10" id="KW-0812">Transmembrane</keyword>
<dbReference type="CDD" id="cd10839">
    <property type="entry name" value="cpPDZ1_DegP-like"/>
    <property type="match status" value="1"/>
</dbReference>
<gene>
    <name evidence="12" type="primary">degQ</name>
    <name evidence="12" type="ORF">SCFA_1290011</name>
</gene>
<dbReference type="InterPro" id="IPR041489">
    <property type="entry name" value="PDZ_6"/>
</dbReference>
<comment type="similarity">
    <text evidence="2">Belongs to the peptidase S1C family.</text>
</comment>
<dbReference type="AlphaFoldDB" id="A0A485LVP1"/>
<evidence type="ECO:0000256" key="7">
    <source>
        <dbReference type="ARBA" id="ARBA00022801"/>
    </source>
</evidence>
<dbReference type="InterPro" id="IPR009003">
    <property type="entry name" value="Peptidase_S1_PA"/>
</dbReference>
<dbReference type="Pfam" id="PF17820">
    <property type="entry name" value="PDZ_6"/>
    <property type="match status" value="1"/>
</dbReference>
<comment type="subcellular location">
    <subcellularLocation>
        <location evidence="1">Periplasm</location>
    </subcellularLocation>
</comment>
<evidence type="ECO:0000256" key="1">
    <source>
        <dbReference type="ARBA" id="ARBA00004418"/>
    </source>
</evidence>
<dbReference type="SUPFAM" id="SSF50494">
    <property type="entry name" value="Trypsin-like serine proteases"/>
    <property type="match status" value="1"/>
</dbReference>
<evidence type="ECO:0000256" key="2">
    <source>
        <dbReference type="ARBA" id="ARBA00010541"/>
    </source>
</evidence>
<dbReference type="Pfam" id="PF13180">
    <property type="entry name" value="PDZ_2"/>
    <property type="match status" value="1"/>
</dbReference>
<protein>
    <submittedName>
        <fullName evidence="12">Serine endoprotease, periplasmic</fullName>
        <ecNumber evidence="12">3.4.21.-</ecNumber>
    </submittedName>
</protein>
<accession>A0A485LVP1</accession>
<evidence type="ECO:0000256" key="9">
    <source>
        <dbReference type="ARBA" id="ARBA00023016"/>
    </source>
</evidence>
<keyword evidence="7 12" id="KW-0378">Hydrolase</keyword>
<evidence type="ECO:0000259" key="11">
    <source>
        <dbReference type="PROSITE" id="PS50106"/>
    </source>
</evidence>
<evidence type="ECO:0000256" key="10">
    <source>
        <dbReference type="SAM" id="Phobius"/>
    </source>
</evidence>
<keyword evidence="8" id="KW-0720">Serine protease</keyword>
<dbReference type="FunFam" id="2.40.10.10:FF:000001">
    <property type="entry name" value="Periplasmic serine protease DegS"/>
    <property type="match status" value="1"/>
</dbReference>
<dbReference type="EC" id="3.4.21.-" evidence="12"/>
<keyword evidence="3 12" id="KW-0645">Protease</keyword>
<sequence>MSKSARRKEYHITLLHVLGVAWFFIAMILLGMPEVTHAQDKALENLRETGKAFASVAKDASPAVVFIKVEKTVSQGPFFRYRSPFEDEFFKRFFGEPGPGFPQFPQQQQKRQVQSQGSGFIITRDGYILTNNHVVGDADKVTVKLLDGREFTAKTVGTDPPTDVAVIKIDAENLPVLSLGDSDRIEVGEWVLALGNPFGLSHTLTAGIVSAKGRSSVGITDYEDFIQTDAAINPGNSGGPLIDLEGKVVGINTAIYSRNGGGYMGIGFAIPINMAKNIYTQLIEHGNVTRGYLGVTIQDLTAELAKSFGLSDTKGVLVSQVMPDTPAEKAGIKQGDVIVSLGGKPVENSASLRNEVAMTVPGTTVKVGLIRDGKKMTLNVKVEKMSEDMLASSASSRSEDLSNLGLSVATLNSELAKQYGFENESGVVVTGVDQDSLAARAGIRPGMLIKEVNRKPVKNVKEFQDALKKSGKKPILFFIKDSRGSHFVAIDPGK</sequence>
<proteinExistence type="inferred from homology"/>
<dbReference type="SMART" id="SM00228">
    <property type="entry name" value="PDZ"/>
    <property type="match status" value="2"/>
</dbReference>
<dbReference type="GO" id="GO:0006508">
    <property type="term" value="P:proteolysis"/>
    <property type="evidence" value="ECO:0007669"/>
    <property type="project" value="UniProtKB-KW"/>
</dbReference>
<evidence type="ECO:0000256" key="5">
    <source>
        <dbReference type="ARBA" id="ARBA00022737"/>
    </source>
</evidence>
<dbReference type="FunFam" id="2.40.10.120:FF:000007">
    <property type="entry name" value="Periplasmic serine endoprotease DegP-like"/>
    <property type="match status" value="1"/>
</dbReference>
<name>A0A485LVP1_9ZZZZ</name>
<dbReference type="Gene3D" id="2.40.10.120">
    <property type="match status" value="1"/>
</dbReference>
<dbReference type="GO" id="GO:0004252">
    <property type="term" value="F:serine-type endopeptidase activity"/>
    <property type="evidence" value="ECO:0007669"/>
    <property type="project" value="InterPro"/>
</dbReference>
<dbReference type="GO" id="GO:0042597">
    <property type="term" value="C:periplasmic space"/>
    <property type="evidence" value="ECO:0007669"/>
    <property type="project" value="UniProtKB-SubCell"/>
</dbReference>
<dbReference type="InterPro" id="IPR036034">
    <property type="entry name" value="PDZ_sf"/>
</dbReference>
<dbReference type="PROSITE" id="PS50106">
    <property type="entry name" value="PDZ"/>
    <property type="match status" value="2"/>
</dbReference>
<evidence type="ECO:0000256" key="6">
    <source>
        <dbReference type="ARBA" id="ARBA00022764"/>
    </source>
</evidence>
<keyword evidence="10" id="KW-0472">Membrane</keyword>
<keyword evidence="4" id="KW-0732">Signal</keyword>
<dbReference type="NCBIfam" id="TIGR02037">
    <property type="entry name" value="degP_htrA_DO"/>
    <property type="match status" value="1"/>
</dbReference>
<dbReference type="InterPro" id="IPR011782">
    <property type="entry name" value="Pept_S1C_Do"/>
</dbReference>
<dbReference type="Pfam" id="PF13365">
    <property type="entry name" value="Trypsin_2"/>
    <property type="match status" value="1"/>
</dbReference>
<dbReference type="PRINTS" id="PR00834">
    <property type="entry name" value="PROTEASES2C"/>
</dbReference>
<evidence type="ECO:0000313" key="12">
    <source>
        <dbReference type="EMBL" id="VFU12172.1"/>
    </source>
</evidence>
<evidence type="ECO:0000256" key="4">
    <source>
        <dbReference type="ARBA" id="ARBA00022729"/>
    </source>
</evidence>
<evidence type="ECO:0000256" key="8">
    <source>
        <dbReference type="ARBA" id="ARBA00022825"/>
    </source>
</evidence>
<dbReference type="PANTHER" id="PTHR22939">
    <property type="entry name" value="SERINE PROTEASE FAMILY S1C HTRA-RELATED"/>
    <property type="match status" value="1"/>
</dbReference>
<evidence type="ECO:0000256" key="3">
    <source>
        <dbReference type="ARBA" id="ARBA00022670"/>
    </source>
</evidence>
<keyword evidence="5" id="KW-0677">Repeat</keyword>
<keyword evidence="10" id="KW-1133">Transmembrane helix</keyword>
<dbReference type="EMBL" id="CAADRM010000034">
    <property type="protein sequence ID" value="VFU12172.1"/>
    <property type="molecule type" value="Genomic_DNA"/>
</dbReference>